<feature type="transmembrane region" description="Helical" evidence="11">
    <location>
        <begin position="453"/>
        <end position="472"/>
    </location>
</feature>
<evidence type="ECO:0000256" key="3">
    <source>
        <dbReference type="ARBA" id="ARBA00022606"/>
    </source>
</evidence>
<feature type="transmembrane region" description="Helical" evidence="11">
    <location>
        <begin position="628"/>
        <end position="647"/>
    </location>
</feature>
<feature type="transmembrane region" description="Helical" evidence="11">
    <location>
        <begin position="282"/>
        <end position="302"/>
    </location>
</feature>
<keyword evidence="8" id="KW-0675">Receptor</keyword>
<dbReference type="PANTHER" id="PTHR21137:SF35">
    <property type="entry name" value="ODORANT RECEPTOR 19A-RELATED"/>
    <property type="match status" value="1"/>
</dbReference>
<feature type="transmembrane region" description="Helical" evidence="11">
    <location>
        <begin position="201"/>
        <end position="229"/>
    </location>
</feature>
<dbReference type="GO" id="GO:0004984">
    <property type="term" value="F:olfactory receptor activity"/>
    <property type="evidence" value="ECO:0007669"/>
    <property type="project" value="InterPro"/>
</dbReference>
<proteinExistence type="predicted"/>
<dbReference type="InterPro" id="IPR004117">
    <property type="entry name" value="7tm6_olfct_rcpt"/>
</dbReference>
<evidence type="ECO:0000256" key="8">
    <source>
        <dbReference type="ARBA" id="ARBA00023170"/>
    </source>
</evidence>
<dbReference type="GO" id="GO:0005549">
    <property type="term" value="F:odorant binding"/>
    <property type="evidence" value="ECO:0007669"/>
    <property type="project" value="InterPro"/>
</dbReference>
<keyword evidence="13" id="KW-1185">Reference proteome</keyword>
<dbReference type="AlphaFoldDB" id="A0A834JYQ5"/>
<keyword evidence="3" id="KW-0716">Sensory transduction</keyword>
<reference evidence="12" key="1">
    <citation type="journal article" date="2020" name="G3 (Bethesda)">
        <title>High-Quality Assemblies for Three Invasive Social Wasps from the &lt;i&gt;Vespula&lt;/i&gt; Genus.</title>
        <authorList>
            <person name="Harrop T.W.R."/>
            <person name="Guhlin J."/>
            <person name="McLaughlin G.M."/>
            <person name="Permina E."/>
            <person name="Stockwell P."/>
            <person name="Gilligan J."/>
            <person name="Le Lec M.F."/>
            <person name="Gruber M.A.M."/>
            <person name="Quinn O."/>
            <person name="Lovegrove M."/>
            <person name="Duncan E.J."/>
            <person name="Remnant E.J."/>
            <person name="Van Eeckhoven J."/>
            <person name="Graham B."/>
            <person name="Knapp R.A."/>
            <person name="Langford K.W."/>
            <person name="Kronenberg Z."/>
            <person name="Press M.O."/>
            <person name="Eacker S.M."/>
            <person name="Wilson-Rankin E.E."/>
            <person name="Purcell J."/>
            <person name="Lester P.J."/>
            <person name="Dearden P.K."/>
        </authorList>
    </citation>
    <scope>NUCLEOTIDE SEQUENCE</scope>
    <source>
        <strain evidence="12">Volc-1</strain>
    </source>
</reference>
<feature type="transmembrane region" description="Helical" evidence="11">
    <location>
        <begin position="52"/>
        <end position="75"/>
    </location>
</feature>
<sequence length="769" mass="88069">MDKLTDMSKRNEVNVTYVNDNEYSVRLIRWLLTSMGAWQSSMTKTSIEKLRSLILIILSFSLICFTFVPCTLYAFLEEKNLQARMEALGQVSYWLMGVIKYSYILFHRGNVRRCLDHIERDWRTVERSKDRDIMLAHANSAHYFILICTSFTCSGVFIYNLVKGMSLVPVSIENHTFYLHPLPCPCYSKIVDTRYNPAYEIIYGLQLFSGIITSSIVVCACSLAAVFIMHACGQLTMMMAWMKDSFTIPSIEWTRYQLSDIVGLHVRTLSFIKYIENVINRICLVELLGCTLNMCLLGYFCITEWENNDTKNTMAYFLVFVSMMFNIFVFCFLSEKLSHQCLQVGDVAYACDWHLLPNCTARGFILIILRSNSVVRLTAGKFMQISIVTFGDNARIRLKIFGPICTCSINATKYSILMTRGKKIKECMKHVREDWKKVVLKKDYESMMTHAKVGRTLVVMSASFIYGAGMSYRTILPLSKGKIIIGNLTIRPLACPSYFAIFDEQKSPAYELVFFGQFLAGFFVYSVACGVCGLATFLIMHACGQLEILMRMMRNIVDGKDDTDDTDPDTRIAEVIRHQIRSRNFIKKVEEILQYMCMVEILGCTSLVCLVLYYVIMEWENSDTTGLITYFIFLLSFAFNMFIFCYLGELLSDQGIKVGITSCTLDWNRLPTRSARSLILMILASNHPVKIVAGKLMDMSLTNFNNIIKTSVGYFNILRSTEKFLSPFVEIDCQRPSKISKSTRGDKFSKSPESRKIFKSIRGDRFSDP</sequence>
<organism evidence="12 13">
    <name type="scientific">Vespula pensylvanica</name>
    <name type="common">Western yellow jacket</name>
    <name type="synonym">Wasp</name>
    <dbReference type="NCBI Taxonomy" id="30213"/>
    <lineage>
        <taxon>Eukaryota</taxon>
        <taxon>Metazoa</taxon>
        <taxon>Ecdysozoa</taxon>
        <taxon>Arthropoda</taxon>
        <taxon>Hexapoda</taxon>
        <taxon>Insecta</taxon>
        <taxon>Pterygota</taxon>
        <taxon>Neoptera</taxon>
        <taxon>Endopterygota</taxon>
        <taxon>Hymenoptera</taxon>
        <taxon>Apocrita</taxon>
        <taxon>Aculeata</taxon>
        <taxon>Vespoidea</taxon>
        <taxon>Vespidae</taxon>
        <taxon>Vespinae</taxon>
        <taxon>Vespula</taxon>
    </lineage>
</organism>
<dbReference type="Proteomes" id="UP000600918">
    <property type="component" value="Unassembled WGS sequence"/>
</dbReference>
<evidence type="ECO:0000313" key="13">
    <source>
        <dbReference type="Proteomes" id="UP000600918"/>
    </source>
</evidence>
<accession>A0A834JYQ5</accession>
<evidence type="ECO:0000256" key="10">
    <source>
        <dbReference type="SAM" id="MobiDB-lite"/>
    </source>
</evidence>
<feature type="transmembrane region" description="Helical" evidence="11">
    <location>
        <begin position="141"/>
        <end position="162"/>
    </location>
</feature>
<gene>
    <name evidence="12" type="ORF">H0235_016413</name>
</gene>
<feature type="compositionally biased region" description="Basic and acidic residues" evidence="10">
    <location>
        <begin position="743"/>
        <end position="769"/>
    </location>
</feature>
<dbReference type="Pfam" id="PF02949">
    <property type="entry name" value="7tm_6"/>
    <property type="match status" value="2"/>
</dbReference>
<evidence type="ECO:0000313" key="12">
    <source>
        <dbReference type="EMBL" id="KAF7396876.1"/>
    </source>
</evidence>
<evidence type="ECO:0000256" key="11">
    <source>
        <dbReference type="SAM" id="Phobius"/>
    </source>
</evidence>
<keyword evidence="7 11" id="KW-0472">Membrane</keyword>
<evidence type="ECO:0000256" key="4">
    <source>
        <dbReference type="ARBA" id="ARBA00022692"/>
    </source>
</evidence>
<keyword evidence="5" id="KW-0552">Olfaction</keyword>
<evidence type="ECO:0000256" key="6">
    <source>
        <dbReference type="ARBA" id="ARBA00022989"/>
    </source>
</evidence>
<evidence type="ECO:0000256" key="9">
    <source>
        <dbReference type="ARBA" id="ARBA00023224"/>
    </source>
</evidence>
<feature type="region of interest" description="Disordered" evidence="10">
    <location>
        <begin position="739"/>
        <end position="769"/>
    </location>
</feature>
<keyword evidence="2" id="KW-1003">Cell membrane</keyword>
<comment type="subcellular location">
    <subcellularLocation>
        <location evidence="1">Cell membrane</location>
        <topology evidence="1">Multi-pass membrane protein</topology>
    </subcellularLocation>
</comment>
<name>A0A834JYQ5_VESPE</name>
<dbReference type="PANTHER" id="PTHR21137">
    <property type="entry name" value="ODORANT RECEPTOR"/>
    <property type="match status" value="1"/>
</dbReference>
<dbReference type="EMBL" id="JACSDY010000020">
    <property type="protein sequence ID" value="KAF7396876.1"/>
    <property type="molecule type" value="Genomic_DNA"/>
</dbReference>
<dbReference type="GO" id="GO:0007165">
    <property type="term" value="P:signal transduction"/>
    <property type="evidence" value="ECO:0007669"/>
    <property type="project" value="UniProtKB-KW"/>
</dbReference>
<evidence type="ECO:0000256" key="1">
    <source>
        <dbReference type="ARBA" id="ARBA00004651"/>
    </source>
</evidence>
<evidence type="ECO:0008006" key="14">
    <source>
        <dbReference type="Google" id="ProtNLM"/>
    </source>
</evidence>
<evidence type="ECO:0000256" key="2">
    <source>
        <dbReference type="ARBA" id="ARBA00022475"/>
    </source>
</evidence>
<evidence type="ECO:0000256" key="7">
    <source>
        <dbReference type="ARBA" id="ARBA00023136"/>
    </source>
</evidence>
<feature type="transmembrane region" description="Helical" evidence="11">
    <location>
        <begin position="314"/>
        <end position="333"/>
    </location>
</feature>
<feature type="transmembrane region" description="Helical" evidence="11">
    <location>
        <begin position="592"/>
        <end position="616"/>
    </location>
</feature>
<keyword evidence="4 11" id="KW-0812">Transmembrane</keyword>
<evidence type="ECO:0000256" key="5">
    <source>
        <dbReference type="ARBA" id="ARBA00022725"/>
    </source>
</evidence>
<feature type="transmembrane region" description="Helical" evidence="11">
    <location>
        <begin position="87"/>
        <end position="106"/>
    </location>
</feature>
<keyword evidence="6 11" id="KW-1133">Transmembrane helix</keyword>
<keyword evidence="9" id="KW-0807">Transducer</keyword>
<feature type="transmembrane region" description="Helical" evidence="11">
    <location>
        <begin position="522"/>
        <end position="544"/>
    </location>
</feature>
<comment type="caution">
    <text evidence="12">The sequence shown here is derived from an EMBL/GenBank/DDBJ whole genome shotgun (WGS) entry which is preliminary data.</text>
</comment>
<dbReference type="GO" id="GO:0005886">
    <property type="term" value="C:plasma membrane"/>
    <property type="evidence" value="ECO:0007669"/>
    <property type="project" value="UniProtKB-SubCell"/>
</dbReference>
<protein>
    <recommendedName>
        <fullName evidence="14">Odorant receptor 13a</fullName>
    </recommendedName>
</protein>